<reference evidence="1" key="1">
    <citation type="submission" date="1999-12" db="EMBL/GenBank/DDBJ databases">
        <authorList>
            <person name="Clements M.K."/>
            <person name="McGarty-Dugan V."/>
            <person name="Hammond H.A."/>
            <person name="Larson D.R."/>
            <person name="Liu X."/>
            <person name="Soderman A.R."/>
            <person name="McGowan J.M."/>
            <person name="DeAngelis D.M."/>
            <person name="Fitzpatrick E.S."/>
            <person name="Ziegler S."/>
            <person name="Lin C."/>
            <person name="Harrison K.M."/>
            <person name="Eirikis E.C."/>
            <person name="Caskey C.T."/>
            <person name="Metzker M.L."/>
        </authorList>
    </citation>
    <scope>NUCLEOTIDE SEQUENCE</scope>
</reference>
<protein>
    <submittedName>
        <fullName evidence="1">3pv2</fullName>
    </submittedName>
</protein>
<dbReference type="AlphaFoldDB" id="Q9HBU0"/>
<dbReference type="EMBL" id="AF215937">
    <property type="protein sequence ID" value="AAG29941.1"/>
    <property type="molecule type" value="Genomic_DNA"/>
</dbReference>
<dbReference type="IntAct" id="Q9HBU0">
    <property type="interactions" value="3"/>
</dbReference>
<accession>Q9HBU0</accession>
<organism evidence="1">
    <name type="scientific">Homo sapiens</name>
    <name type="common">Human</name>
    <dbReference type="NCBI Taxonomy" id="9606"/>
    <lineage>
        <taxon>Eukaryota</taxon>
        <taxon>Metazoa</taxon>
        <taxon>Chordata</taxon>
        <taxon>Craniata</taxon>
        <taxon>Vertebrata</taxon>
        <taxon>Euteleostomi</taxon>
        <taxon>Mammalia</taxon>
        <taxon>Eutheria</taxon>
        <taxon>Euarchontoglires</taxon>
        <taxon>Primates</taxon>
        <taxon>Haplorrhini</taxon>
        <taxon>Catarrhini</taxon>
        <taxon>Hominidae</taxon>
        <taxon>Homo</taxon>
    </lineage>
</organism>
<sequence>MKKIILKKELKYFEVSYVVKNHLPFYYQSNNLITVNAKVKTDSLQMVSLTAQGLQMSHP</sequence>
<proteinExistence type="predicted"/>
<name>Q9HBU0_HUMAN</name>
<evidence type="ECO:0000313" key="1">
    <source>
        <dbReference type="EMBL" id="AAG29941.1"/>
    </source>
</evidence>